<dbReference type="Proteomes" id="UP001432251">
    <property type="component" value="Chromosome"/>
</dbReference>
<evidence type="ECO:0000313" key="2">
    <source>
        <dbReference type="Proteomes" id="UP001432251"/>
    </source>
</evidence>
<organism evidence="1 2">
    <name type="scientific">Streptomyces citrinus</name>
    <dbReference type="NCBI Taxonomy" id="3118173"/>
    <lineage>
        <taxon>Bacteria</taxon>
        <taxon>Bacillati</taxon>
        <taxon>Actinomycetota</taxon>
        <taxon>Actinomycetes</taxon>
        <taxon>Kitasatosporales</taxon>
        <taxon>Streptomycetaceae</taxon>
        <taxon>Streptomyces</taxon>
    </lineage>
</organism>
<gene>
    <name evidence="1" type="ORF">V2W30_11380</name>
</gene>
<evidence type="ECO:0000313" key="1">
    <source>
        <dbReference type="EMBL" id="WWQ63885.1"/>
    </source>
</evidence>
<dbReference type="EMBL" id="CP146022">
    <property type="protein sequence ID" value="WWQ63885.1"/>
    <property type="molecule type" value="Genomic_DNA"/>
</dbReference>
<reference evidence="1" key="1">
    <citation type="journal article" date="2025" name="Int. J. Syst. Evol. Microbiol.">
        <title>Streptomyces citrinus sp. nov., with yellow diffusible pigment.</title>
        <authorList>
            <person name="He Y."/>
            <person name="Yang E."/>
            <person name="Xu J."/>
            <person name="Sun Y."/>
            <person name="Sun L."/>
        </authorList>
    </citation>
    <scope>NUCLEOTIDE SEQUENCE</scope>
    <source>
        <strain evidence="1">Q6</strain>
    </source>
</reference>
<keyword evidence="2" id="KW-1185">Reference proteome</keyword>
<protein>
    <submittedName>
        <fullName evidence="1">Uncharacterized protein</fullName>
    </submittedName>
</protein>
<sequence>MAGTGGMRRVRTGRTVGAAALVAALAVGVAGCSDSDTSPSDAASKAVSAASSAASKASDVVASATAKAQEKFDDIKGGVDAKSDVKLGDVGEDGGRATVPVTVTNSASSQKSFAVQVDFRDSGGNLLDTVVLTVSDVDADTSKDAKATSNRSLDGDVTADVSRAMRY</sequence>
<accession>A0ACD5A9Y5</accession>
<proteinExistence type="predicted"/>
<name>A0ACD5A9Y5_9ACTN</name>